<gene>
    <name evidence="1" type="ORF">NPIL_239801</name>
</gene>
<protein>
    <submittedName>
        <fullName evidence="1">Uncharacterized protein</fullName>
    </submittedName>
</protein>
<comment type="caution">
    <text evidence="1">The sequence shown here is derived from an EMBL/GenBank/DDBJ whole genome shotgun (WGS) entry which is preliminary data.</text>
</comment>
<evidence type="ECO:0000313" key="1">
    <source>
        <dbReference type="EMBL" id="GFT27756.1"/>
    </source>
</evidence>
<accession>A0A8X6NPV4</accession>
<dbReference type="EMBL" id="BMAW01107131">
    <property type="protein sequence ID" value="GFT27756.1"/>
    <property type="molecule type" value="Genomic_DNA"/>
</dbReference>
<dbReference type="Proteomes" id="UP000887013">
    <property type="component" value="Unassembled WGS sequence"/>
</dbReference>
<proteinExistence type="predicted"/>
<reference evidence="1" key="1">
    <citation type="submission" date="2020-08" db="EMBL/GenBank/DDBJ databases">
        <title>Multicomponent nature underlies the extraordinary mechanical properties of spider dragline silk.</title>
        <authorList>
            <person name="Kono N."/>
            <person name="Nakamura H."/>
            <person name="Mori M."/>
            <person name="Yoshida Y."/>
            <person name="Ohtoshi R."/>
            <person name="Malay A.D."/>
            <person name="Moran D.A.P."/>
            <person name="Tomita M."/>
            <person name="Numata K."/>
            <person name="Arakawa K."/>
        </authorList>
    </citation>
    <scope>NUCLEOTIDE SEQUENCE</scope>
</reference>
<sequence>MNLEIDKWLKDHSDIFLRKSISNIYLRHSNGDIYLRNPIDFQTYLCWNPLGKIDRETTAKSSINCRALSVTERYVLASRCWFIRDVWAAVALWSRS</sequence>
<keyword evidence="2" id="KW-1185">Reference proteome</keyword>
<organism evidence="1 2">
    <name type="scientific">Nephila pilipes</name>
    <name type="common">Giant wood spider</name>
    <name type="synonym">Nephila maculata</name>
    <dbReference type="NCBI Taxonomy" id="299642"/>
    <lineage>
        <taxon>Eukaryota</taxon>
        <taxon>Metazoa</taxon>
        <taxon>Ecdysozoa</taxon>
        <taxon>Arthropoda</taxon>
        <taxon>Chelicerata</taxon>
        <taxon>Arachnida</taxon>
        <taxon>Araneae</taxon>
        <taxon>Araneomorphae</taxon>
        <taxon>Entelegynae</taxon>
        <taxon>Araneoidea</taxon>
        <taxon>Nephilidae</taxon>
        <taxon>Nephila</taxon>
    </lineage>
</organism>
<name>A0A8X6NPV4_NEPPI</name>
<dbReference type="AlphaFoldDB" id="A0A8X6NPV4"/>
<evidence type="ECO:0000313" key="2">
    <source>
        <dbReference type="Proteomes" id="UP000887013"/>
    </source>
</evidence>